<dbReference type="KEGG" id="uvi:66061325"/>
<dbReference type="RefSeq" id="XP_042993979.1">
    <property type="nucleotide sequence ID" value="XM_043138045.1"/>
</dbReference>
<accession>A0A8E5MDJ8</accession>
<gene>
    <name evidence="2" type="ORF">UV8b_00547</name>
</gene>
<organism evidence="2 3">
    <name type="scientific">Ustilaginoidea virens</name>
    <name type="common">Rice false smut fungus</name>
    <name type="synonym">Villosiclava virens</name>
    <dbReference type="NCBI Taxonomy" id="1159556"/>
    <lineage>
        <taxon>Eukaryota</taxon>
        <taxon>Fungi</taxon>
        <taxon>Dikarya</taxon>
        <taxon>Ascomycota</taxon>
        <taxon>Pezizomycotina</taxon>
        <taxon>Sordariomycetes</taxon>
        <taxon>Hypocreomycetidae</taxon>
        <taxon>Hypocreales</taxon>
        <taxon>Clavicipitaceae</taxon>
        <taxon>Ustilaginoidea</taxon>
    </lineage>
</organism>
<evidence type="ECO:0000313" key="2">
    <source>
        <dbReference type="EMBL" id="QUC16306.1"/>
    </source>
</evidence>
<protein>
    <submittedName>
        <fullName evidence="2">Uncharacterized protein</fullName>
    </submittedName>
</protein>
<evidence type="ECO:0000256" key="1">
    <source>
        <dbReference type="SAM" id="MobiDB-lite"/>
    </source>
</evidence>
<proteinExistence type="predicted"/>
<dbReference type="Proteomes" id="UP000027002">
    <property type="component" value="Chromosome 1"/>
</dbReference>
<feature type="region of interest" description="Disordered" evidence="1">
    <location>
        <begin position="124"/>
        <end position="143"/>
    </location>
</feature>
<reference evidence="2" key="1">
    <citation type="submission" date="2020-03" db="EMBL/GenBank/DDBJ databases">
        <title>A mixture of massive structural variations and highly conserved coding sequences in Ustilaginoidea virens genome.</title>
        <authorList>
            <person name="Zhang K."/>
            <person name="Zhao Z."/>
            <person name="Zhang Z."/>
            <person name="Li Y."/>
            <person name="Hsiang T."/>
            <person name="Sun W."/>
        </authorList>
    </citation>
    <scope>NUCLEOTIDE SEQUENCE</scope>
    <source>
        <strain evidence="2">UV-8b</strain>
    </source>
</reference>
<name>A0A8E5MDJ8_USTVR</name>
<evidence type="ECO:0000313" key="3">
    <source>
        <dbReference type="Proteomes" id="UP000027002"/>
    </source>
</evidence>
<sequence>MARREGGGEGHPSSTCWRQAVGRKETCSSFRSLASEPNRTSLLACGRSSGRQAMIRTSPSPNVDSQAIGTLPPSPQIVQLGVDPVDPVDQEGQRLLWRLAPQAARLPSQAQDRMGSQRTHLTTYKSALARPANHPQTIDPSTR</sequence>
<feature type="compositionally biased region" description="Polar residues" evidence="1">
    <location>
        <begin position="49"/>
        <end position="68"/>
    </location>
</feature>
<keyword evidence="3" id="KW-1185">Reference proteome</keyword>
<dbReference type="AlphaFoldDB" id="A0A8E5MDJ8"/>
<feature type="compositionally biased region" description="Polar residues" evidence="1">
    <location>
        <begin position="134"/>
        <end position="143"/>
    </location>
</feature>
<dbReference type="EMBL" id="CP072753">
    <property type="protein sequence ID" value="QUC16306.1"/>
    <property type="molecule type" value="Genomic_DNA"/>
</dbReference>
<feature type="region of interest" description="Disordered" evidence="1">
    <location>
        <begin position="38"/>
        <end position="75"/>
    </location>
</feature>
<dbReference type="GeneID" id="66061325"/>